<dbReference type="EMBL" id="AAGJNX010000001">
    <property type="protein sequence ID" value="EBO7627481.1"/>
    <property type="molecule type" value="Genomic_DNA"/>
</dbReference>
<comment type="caution">
    <text evidence="2">The sequence shown here is derived from an EMBL/GenBank/DDBJ whole genome shotgun (WGS) entry which is preliminary data.</text>
</comment>
<organism evidence="2">
    <name type="scientific">Salmonella enterica</name>
    <name type="common">Salmonella choleraesuis</name>
    <dbReference type="NCBI Taxonomy" id="28901"/>
    <lineage>
        <taxon>Bacteria</taxon>
        <taxon>Pseudomonadati</taxon>
        <taxon>Pseudomonadota</taxon>
        <taxon>Gammaproteobacteria</taxon>
        <taxon>Enterobacterales</taxon>
        <taxon>Enterobacteriaceae</taxon>
        <taxon>Salmonella</taxon>
    </lineage>
</organism>
<proteinExistence type="predicted"/>
<protein>
    <recommendedName>
        <fullName evidence="1">DUF7167 domain-containing protein</fullName>
    </recommendedName>
</protein>
<accession>A0A5U1N0J6</accession>
<evidence type="ECO:0000313" key="2">
    <source>
        <dbReference type="EMBL" id="EBO7627481.1"/>
    </source>
</evidence>
<dbReference type="AlphaFoldDB" id="A0A5U1N0J6"/>
<reference evidence="2" key="1">
    <citation type="submission" date="2018-08" db="EMBL/GenBank/DDBJ databases">
        <authorList>
            <consortium name="PulseNet: The National Subtyping Network for Foodborne Disease Surveillance"/>
            <person name="Tarr C.L."/>
            <person name="Trees E."/>
            <person name="Katz L.S."/>
            <person name="Carleton-Romer H.A."/>
            <person name="Stroika S."/>
            <person name="Kucerova Z."/>
            <person name="Roache K.F."/>
            <person name="Sabol A.L."/>
            <person name="Besser J."/>
            <person name="Gerner-Smidt P."/>
        </authorList>
    </citation>
    <scope>NUCLEOTIDE SEQUENCE</scope>
    <source>
        <strain evidence="2">PNUSAS050389</strain>
    </source>
</reference>
<feature type="domain" description="DUF7167" evidence="1">
    <location>
        <begin position="3"/>
        <end position="64"/>
    </location>
</feature>
<gene>
    <name evidence="2" type="ORF">D1V22_02985</name>
</gene>
<evidence type="ECO:0000259" key="1">
    <source>
        <dbReference type="Pfam" id="PF23768"/>
    </source>
</evidence>
<name>A0A5U1N0J6_SALER</name>
<dbReference type="InterPro" id="IPR055591">
    <property type="entry name" value="DUF7167"/>
</dbReference>
<sequence length="66" mass="7988">MGRKFKVWLDSGANIHSCYKQEIDIEEYLGIFDDEWDSYSEEAKDEIMRDIAWEKMDWGFEEIESE</sequence>
<dbReference type="Pfam" id="PF23768">
    <property type="entry name" value="DUF7167"/>
    <property type="match status" value="1"/>
</dbReference>